<dbReference type="SUPFAM" id="SSF46955">
    <property type="entry name" value="Putative DNA-binding domain"/>
    <property type="match status" value="1"/>
</dbReference>
<gene>
    <name evidence="2" type="ORF">ERS852511_03397</name>
</gene>
<dbReference type="RefSeq" id="WP_016277454.1">
    <property type="nucleotide sequence ID" value="NZ_CZAP01000014.1"/>
</dbReference>
<feature type="domain" description="Helix-turn-helix" evidence="1">
    <location>
        <begin position="39"/>
        <end position="87"/>
    </location>
</feature>
<sequence length="95" mass="11310">MEIVTIEKKTFELWKQRFENFVGRVDALCVPLRRKRDKWLDNCETCRLLNVSARTMQTYRDTGKLPYSQVNGKIYYKASDVEAFLLDQVRDNSKK</sequence>
<dbReference type="GeneID" id="82152248"/>
<dbReference type="Proteomes" id="UP000095576">
    <property type="component" value="Unassembled WGS sequence"/>
</dbReference>
<protein>
    <submittedName>
        <fullName evidence="2">DNA-binding protein</fullName>
    </submittedName>
</protein>
<dbReference type="EMBL" id="CZAP01000014">
    <property type="protein sequence ID" value="CUP84641.1"/>
    <property type="molecule type" value="Genomic_DNA"/>
</dbReference>
<dbReference type="AlphaFoldDB" id="A0A174RKI7"/>
<dbReference type="Pfam" id="PF12728">
    <property type="entry name" value="HTH_17"/>
    <property type="match status" value="1"/>
</dbReference>
<dbReference type="GO" id="GO:0003677">
    <property type="term" value="F:DNA binding"/>
    <property type="evidence" value="ECO:0007669"/>
    <property type="project" value="UniProtKB-KW"/>
</dbReference>
<accession>A0A174RKI7</accession>
<evidence type="ECO:0000313" key="2">
    <source>
        <dbReference type="EMBL" id="CUP84641.1"/>
    </source>
</evidence>
<keyword evidence="2" id="KW-0238">DNA-binding</keyword>
<evidence type="ECO:0000313" key="3">
    <source>
        <dbReference type="Proteomes" id="UP000095576"/>
    </source>
</evidence>
<organism evidence="2 3">
    <name type="scientific">Bacteroides thetaiotaomicron</name>
    <dbReference type="NCBI Taxonomy" id="818"/>
    <lineage>
        <taxon>Bacteria</taxon>
        <taxon>Pseudomonadati</taxon>
        <taxon>Bacteroidota</taxon>
        <taxon>Bacteroidia</taxon>
        <taxon>Bacteroidales</taxon>
        <taxon>Bacteroidaceae</taxon>
        <taxon>Bacteroides</taxon>
    </lineage>
</organism>
<reference evidence="2 3" key="1">
    <citation type="submission" date="2015-09" db="EMBL/GenBank/DDBJ databases">
        <authorList>
            <consortium name="Pathogen Informatics"/>
        </authorList>
    </citation>
    <scope>NUCLEOTIDE SEQUENCE [LARGE SCALE GENOMIC DNA]</scope>
    <source>
        <strain evidence="2 3">2789STDY5834899</strain>
    </source>
</reference>
<proteinExistence type="predicted"/>
<dbReference type="PANTHER" id="PTHR34585:SF22">
    <property type="entry name" value="HELIX-TURN-HELIX DOMAIN-CONTAINING PROTEIN"/>
    <property type="match status" value="1"/>
</dbReference>
<dbReference type="InterPro" id="IPR009061">
    <property type="entry name" value="DNA-bd_dom_put_sf"/>
</dbReference>
<name>A0A174RKI7_BACT4</name>
<dbReference type="PANTHER" id="PTHR34585">
    <property type="match status" value="1"/>
</dbReference>
<evidence type="ECO:0000259" key="1">
    <source>
        <dbReference type="Pfam" id="PF12728"/>
    </source>
</evidence>
<dbReference type="InterPro" id="IPR041657">
    <property type="entry name" value="HTH_17"/>
</dbReference>